<feature type="binding site" evidence="10">
    <location>
        <begin position="166"/>
        <end position="173"/>
    </location>
    <ligand>
        <name>GTP</name>
        <dbReference type="ChEBI" id="CHEBI:37565"/>
    </ligand>
</feature>
<dbReference type="PROSITE" id="PS51883">
    <property type="entry name" value="OBG"/>
    <property type="match status" value="1"/>
</dbReference>
<feature type="binding site" evidence="10">
    <location>
        <position position="193"/>
    </location>
    <ligand>
        <name>Mg(2+)</name>
        <dbReference type="ChEBI" id="CHEBI:18420"/>
    </ligand>
</feature>
<dbReference type="PROSITE" id="PS00905">
    <property type="entry name" value="GTP1_OBG"/>
    <property type="match status" value="1"/>
</dbReference>
<keyword evidence="5 10" id="KW-0479">Metal-binding</keyword>
<dbReference type="HAMAP" id="MF_01454">
    <property type="entry name" value="GTPase_Obg"/>
    <property type="match status" value="1"/>
</dbReference>
<proteinExistence type="inferred from homology"/>
<dbReference type="InterPro" id="IPR006073">
    <property type="entry name" value="GTP-bd"/>
</dbReference>
<dbReference type="InterPro" id="IPR036726">
    <property type="entry name" value="GTP1_OBG_dom_sf"/>
</dbReference>
<dbReference type="Gene3D" id="3.40.50.300">
    <property type="entry name" value="P-loop containing nucleotide triphosphate hydrolases"/>
    <property type="match status" value="1"/>
</dbReference>
<dbReference type="AlphaFoldDB" id="A0AA41Y157"/>
<keyword evidence="6 10" id="KW-0547">Nucleotide-binding</keyword>
<accession>A0AA41Y157</accession>
<evidence type="ECO:0000256" key="8">
    <source>
        <dbReference type="ARBA" id="ARBA00022842"/>
    </source>
</evidence>
<feature type="domain" description="Obg" evidence="13">
    <location>
        <begin position="1"/>
        <end position="159"/>
    </location>
</feature>
<dbReference type="InterPro" id="IPR045086">
    <property type="entry name" value="OBG_GTPase"/>
</dbReference>
<dbReference type="EC" id="3.6.5.-" evidence="10"/>
<comment type="caution">
    <text evidence="14">The sequence shown here is derived from an EMBL/GenBank/DDBJ whole genome shotgun (WGS) entry which is preliminary data.</text>
</comment>
<dbReference type="SUPFAM" id="SSF82051">
    <property type="entry name" value="Obg GTP-binding protein N-terminal domain"/>
    <property type="match status" value="1"/>
</dbReference>
<evidence type="ECO:0000256" key="2">
    <source>
        <dbReference type="ARBA" id="ARBA00004496"/>
    </source>
</evidence>
<dbReference type="PRINTS" id="PR00326">
    <property type="entry name" value="GTP1OBG"/>
</dbReference>
<feature type="binding site" evidence="10">
    <location>
        <begin position="283"/>
        <end position="286"/>
    </location>
    <ligand>
        <name>GTP</name>
        <dbReference type="ChEBI" id="CHEBI:37565"/>
    </ligand>
</feature>
<evidence type="ECO:0000256" key="7">
    <source>
        <dbReference type="ARBA" id="ARBA00022801"/>
    </source>
</evidence>
<comment type="cofactor">
    <cofactor evidence="1 10">
        <name>Mg(2+)</name>
        <dbReference type="ChEBI" id="CHEBI:18420"/>
    </cofactor>
</comment>
<sequence>MKFVDEATILVVAGDGGNGCVSFRREKYIPNGGPDGGDGGDGGDVYLLADENLNTLIDYRFEKSFRAERGQNGQSRDCTGKRGKDITIKVPVGTRVLDKGTGEVLGDMTRHQQRLMVAKGGWHGLGNTRFKSSVNRAPRQKTNGTQGEERELMLELLLLADVGMLGLPNAGKSTFIRAVSAAKPKVADYPFTTLVPSLGVVRMDSEQSFVVADIPGLIEGASEGAGLGIRFLKHLERCRVLLHLVDLAPIDESDPVENAKVIINELQQYSAGLSEKPRWLVFNKVDLIDKAEAEKRAKEIAAALGWEEKYYLISAANREGVTALCWDVMNFLKVQPKAMAIEESTPEKVEFMWDDYHREQLAVAESEAEEEWDDDWDDEDEEGVEIVYQR</sequence>
<feature type="compositionally biased region" description="Acidic residues" evidence="11">
    <location>
        <begin position="366"/>
        <end position="384"/>
    </location>
</feature>
<evidence type="ECO:0000259" key="12">
    <source>
        <dbReference type="PROSITE" id="PS51710"/>
    </source>
</evidence>
<evidence type="ECO:0000313" key="15">
    <source>
        <dbReference type="EMBL" id="MCV9882043.1"/>
    </source>
</evidence>
<dbReference type="NCBIfam" id="NF008955">
    <property type="entry name" value="PRK12297.1"/>
    <property type="match status" value="1"/>
</dbReference>
<gene>
    <name evidence="14" type="primary">cgtA</name>
    <name evidence="10" type="synonym">obg</name>
    <name evidence="14" type="ORF">NC803_07915</name>
    <name evidence="15" type="ORF">NC856_07120</name>
</gene>
<dbReference type="PANTHER" id="PTHR11702">
    <property type="entry name" value="DEVELOPMENTALLY REGULATED GTP-BINDING PROTEIN-RELATED"/>
    <property type="match status" value="1"/>
</dbReference>
<organism evidence="14 17">
    <name type="scientific">Brenneria izbisi</name>
    <dbReference type="NCBI Taxonomy" id="2939450"/>
    <lineage>
        <taxon>Bacteria</taxon>
        <taxon>Pseudomonadati</taxon>
        <taxon>Pseudomonadota</taxon>
        <taxon>Gammaproteobacteria</taxon>
        <taxon>Enterobacterales</taxon>
        <taxon>Pectobacteriaceae</taxon>
        <taxon>Brenneria</taxon>
    </lineage>
</organism>
<evidence type="ECO:0000256" key="6">
    <source>
        <dbReference type="ARBA" id="ARBA00022741"/>
    </source>
</evidence>
<dbReference type="GO" id="GO:0042254">
    <property type="term" value="P:ribosome biogenesis"/>
    <property type="evidence" value="ECO:0007669"/>
    <property type="project" value="UniProtKB-UniRule"/>
</dbReference>
<dbReference type="EMBL" id="JAMPJU010000004">
    <property type="protein sequence ID" value="MCV9882043.1"/>
    <property type="molecule type" value="Genomic_DNA"/>
</dbReference>
<name>A0AA41Y157_9GAMM</name>
<feature type="domain" description="OBG-type G" evidence="12">
    <location>
        <begin position="160"/>
        <end position="333"/>
    </location>
</feature>
<dbReference type="InterPro" id="IPR027417">
    <property type="entry name" value="P-loop_NTPase"/>
</dbReference>
<comment type="subcellular location">
    <subcellularLocation>
        <location evidence="2 10">Cytoplasm</location>
    </subcellularLocation>
</comment>
<protein>
    <recommendedName>
        <fullName evidence="10">GTPase Obg</fullName>
        <ecNumber evidence="10">3.6.5.-</ecNumber>
    </recommendedName>
    <alternativeName>
        <fullName evidence="10">GTP-binding protein Obg</fullName>
    </alternativeName>
</protein>
<evidence type="ECO:0000256" key="10">
    <source>
        <dbReference type="HAMAP-Rule" id="MF_01454"/>
    </source>
</evidence>
<comment type="subunit">
    <text evidence="10">Monomer.</text>
</comment>
<evidence type="ECO:0000256" key="5">
    <source>
        <dbReference type="ARBA" id="ARBA00022723"/>
    </source>
</evidence>
<dbReference type="Proteomes" id="UP001165568">
    <property type="component" value="Unassembled WGS sequence"/>
</dbReference>
<evidence type="ECO:0000313" key="16">
    <source>
        <dbReference type="Proteomes" id="UP001165568"/>
    </source>
</evidence>
<dbReference type="GO" id="GO:0005525">
    <property type="term" value="F:GTP binding"/>
    <property type="evidence" value="ECO:0007669"/>
    <property type="project" value="UniProtKB-UniRule"/>
</dbReference>
<evidence type="ECO:0000313" key="17">
    <source>
        <dbReference type="Proteomes" id="UP001165569"/>
    </source>
</evidence>
<feature type="binding site" evidence="10">
    <location>
        <position position="173"/>
    </location>
    <ligand>
        <name>Mg(2+)</name>
        <dbReference type="ChEBI" id="CHEBI:18420"/>
    </ligand>
</feature>
<keyword evidence="7 10" id="KW-0378">Hydrolase</keyword>
<dbReference type="CDD" id="cd01898">
    <property type="entry name" value="Obg"/>
    <property type="match status" value="1"/>
</dbReference>
<dbReference type="NCBIfam" id="NF008956">
    <property type="entry name" value="PRK12299.1"/>
    <property type="match status" value="1"/>
</dbReference>
<comment type="similarity">
    <text evidence="3 10">Belongs to the TRAFAC class OBG-HflX-like GTPase superfamily. OBG GTPase family.</text>
</comment>
<keyword evidence="8 10" id="KW-0460">Magnesium</keyword>
<dbReference type="FunFam" id="2.70.210.12:FF:000001">
    <property type="entry name" value="GTPase Obg"/>
    <property type="match status" value="1"/>
</dbReference>
<comment type="function">
    <text evidence="10">An essential GTPase which binds GTP, GDP and possibly (p)ppGpp with moderate affinity, with high nucleotide exchange rates and a fairly low GTP hydrolysis rate. Plays a role in control of the cell cycle, stress response, ribosome biogenesis and in those bacteria that undergo differentiation, in morphogenesis control.</text>
</comment>
<dbReference type="SUPFAM" id="SSF52540">
    <property type="entry name" value="P-loop containing nucleoside triphosphate hydrolases"/>
    <property type="match status" value="1"/>
</dbReference>
<feature type="region of interest" description="Disordered" evidence="11">
    <location>
        <begin position="364"/>
        <end position="390"/>
    </location>
</feature>
<keyword evidence="9 10" id="KW-0342">GTP-binding</keyword>
<dbReference type="Pfam" id="PF01018">
    <property type="entry name" value="GTP1_OBG"/>
    <property type="match status" value="1"/>
</dbReference>
<dbReference type="InterPro" id="IPR031167">
    <property type="entry name" value="G_OBG"/>
</dbReference>
<dbReference type="PIRSF" id="PIRSF002401">
    <property type="entry name" value="GTP_bd_Obg/CgtA"/>
    <property type="match status" value="1"/>
</dbReference>
<dbReference type="PROSITE" id="PS51710">
    <property type="entry name" value="G_OBG"/>
    <property type="match status" value="1"/>
</dbReference>
<dbReference type="GO" id="GO:0000287">
    <property type="term" value="F:magnesium ion binding"/>
    <property type="evidence" value="ECO:0007669"/>
    <property type="project" value="InterPro"/>
</dbReference>
<evidence type="ECO:0000259" key="13">
    <source>
        <dbReference type="PROSITE" id="PS51883"/>
    </source>
</evidence>
<evidence type="ECO:0000256" key="9">
    <source>
        <dbReference type="ARBA" id="ARBA00023134"/>
    </source>
</evidence>
<dbReference type="InterPro" id="IPR006074">
    <property type="entry name" value="GTP1-OBG_CS"/>
</dbReference>
<dbReference type="InterPro" id="IPR006169">
    <property type="entry name" value="GTP1_OBG_dom"/>
</dbReference>
<reference evidence="14" key="1">
    <citation type="submission" date="2022-04" db="EMBL/GenBank/DDBJ databases">
        <title>Brenneria sp. isolated from walnut trees in Serbia.</title>
        <authorList>
            <person name="Gasic K."/>
            <person name="Zlatkovic N."/>
            <person name="Kuzmanovic N."/>
        </authorList>
    </citation>
    <scope>NUCLEOTIDE SEQUENCE</scope>
    <source>
        <strain evidence="15">KBI 423</strain>
        <strain evidence="14">KBI 447</strain>
    </source>
</reference>
<dbReference type="NCBIfam" id="TIGR02729">
    <property type="entry name" value="Obg_CgtA"/>
    <property type="match status" value="1"/>
</dbReference>
<dbReference type="InterPro" id="IPR014100">
    <property type="entry name" value="GTP-bd_Obg/CgtA"/>
</dbReference>
<dbReference type="EMBL" id="JAMPJT010000004">
    <property type="protein sequence ID" value="MCV9878774.1"/>
    <property type="molecule type" value="Genomic_DNA"/>
</dbReference>
<keyword evidence="16" id="KW-1185">Reference proteome</keyword>
<dbReference type="GO" id="GO:0005737">
    <property type="term" value="C:cytoplasm"/>
    <property type="evidence" value="ECO:0007669"/>
    <property type="project" value="UniProtKB-SubCell"/>
</dbReference>
<feature type="binding site" evidence="10">
    <location>
        <begin position="314"/>
        <end position="316"/>
    </location>
    <ligand>
        <name>GTP</name>
        <dbReference type="ChEBI" id="CHEBI:37565"/>
    </ligand>
</feature>
<dbReference type="Pfam" id="PF01926">
    <property type="entry name" value="MMR_HSR1"/>
    <property type="match status" value="1"/>
</dbReference>
<dbReference type="GO" id="GO:0043022">
    <property type="term" value="F:ribosome binding"/>
    <property type="evidence" value="ECO:0007669"/>
    <property type="project" value="UniProtKB-ARBA"/>
</dbReference>
<keyword evidence="4 10" id="KW-0963">Cytoplasm</keyword>
<dbReference type="Gene3D" id="2.70.210.12">
    <property type="entry name" value="GTP1/OBG domain"/>
    <property type="match status" value="1"/>
</dbReference>
<evidence type="ECO:0000313" key="14">
    <source>
        <dbReference type="EMBL" id="MCV9878774.1"/>
    </source>
</evidence>
<evidence type="ECO:0000256" key="4">
    <source>
        <dbReference type="ARBA" id="ARBA00022490"/>
    </source>
</evidence>
<dbReference type="GO" id="GO:0003924">
    <property type="term" value="F:GTPase activity"/>
    <property type="evidence" value="ECO:0007669"/>
    <property type="project" value="UniProtKB-UniRule"/>
</dbReference>
<feature type="binding site" evidence="10">
    <location>
        <begin position="191"/>
        <end position="195"/>
    </location>
    <ligand>
        <name>GTP</name>
        <dbReference type="ChEBI" id="CHEBI:37565"/>
    </ligand>
</feature>
<dbReference type="PANTHER" id="PTHR11702:SF31">
    <property type="entry name" value="MITOCHONDRIAL RIBOSOME-ASSOCIATED GTPASE 2"/>
    <property type="match status" value="1"/>
</dbReference>
<evidence type="ECO:0000256" key="3">
    <source>
        <dbReference type="ARBA" id="ARBA00007699"/>
    </source>
</evidence>
<dbReference type="FunFam" id="3.40.50.300:FF:000185">
    <property type="entry name" value="GTPase Obg"/>
    <property type="match status" value="1"/>
</dbReference>
<feature type="binding site" evidence="10">
    <location>
        <begin position="213"/>
        <end position="216"/>
    </location>
    <ligand>
        <name>GTP</name>
        <dbReference type="ChEBI" id="CHEBI:37565"/>
    </ligand>
</feature>
<evidence type="ECO:0000256" key="1">
    <source>
        <dbReference type="ARBA" id="ARBA00001946"/>
    </source>
</evidence>
<dbReference type="GO" id="GO:0019003">
    <property type="term" value="F:GDP binding"/>
    <property type="evidence" value="ECO:0007669"/>
    <property type="project" value="UniProtKB-ARBA"/>
</dbReference>
<dbReference type="Proteomes" id="UP001165569">
    <property type="component" value="Unassembled WGS sequence"/>
</dbReference>
<dbReference type="RefSeq" id="WP_264089737.1">
    <property type="nucleotide sequence ID" value="NZ_JAMPJT010000004.1"/>
</dbReference>
<evidence type="ECO:0000256" key="11">
    <source>
        <dbReference type="SAM" id="MobiDB-lite"/>
    </source>
</evidence>